<dbReference type="InterPro" id="IPR050786">
    <property type="entry name" value="EFG1_rRNA-proc"/>
</dbReference>
<keyword evidence="11" id="KW-1185">Reference proteome</keyword>
<dbReference type="OrthoDB" id="47732at2759"/>
<proteinExistence type="inferred from homology"/>
<dbReference type="Pfam" id="PF10153">
    <property type="entry name" value="Efg1"/>
    <property type="match status" value="1"/>
</dbReference>
<comment type="caution">
    <text evidence="10">The sequence shown here is derived from an EMBL/GenBank/DDBJ whole genome shotgun (WGS) entry which is preliminary data.</text>
</comment>
<evidence type="ECO:0000256" key="3">
    <source>
        <dbReference type="ARBA" id="ARBA00006916"/>
    </source>
</evidence>
<dbReference type="InterPro" id="IPR019310">
    <property type="entry name" value="Efg1"/>
</dbReference>
<evidence type="ECO:0000256" key="4">
    <source>
        <dbReference type="ARBA" id="ARBA00018689"/>
    </source>
</evidence>
<dbReference type="GO" id="GO:0030688">
    <property type="term" value="C:preribosome, small subunit precursor"/>
    <property type="evidence" value="ECO:0007669"/>
    <property type="project" value="TreeGrafter"/>
</dbReference>
<gene>
    <name evidence="10" type="ORF">E4U60_007915</name>
</gene>
<dbReference type="GO" id="GO:0000462">
    <property type="term" value="P:maturation of SSU-rRNA from tricistronic rRNA transcript (SSU-rRNA, 5.8S rRNA, LSU-rRNA)"/>
    <property type="evidence" value="ECO:0007669"/>
    <property type="project" value="TreeGrafter"/>
</dbReference>
<evidence type="ECO:0000256" key="8">
    <source>
        <dbReference type="ARBA" id="ARBA00023242"/>
    </source>
</evidence>
<name>A0A9P7MFB1_9HYPO</name>
<evidence type="ECO:0000256" key="2">
    <source>
        <dbReference type="ARBA" id="ARBA00004604"/>
    </source>
</evidence>
<feature type="region of interest" description="Disordered" evidence="9">
    <location>
        <begin position="1"/>
        <end position="48"/>
    </location>
</feature>
<feature type="region of interest" description="Disordered" evidence="9">
    <location>
        <begin position="169"/>
        <end position="200"/>
    </location>
</feature>
<keyword evidence="6" id="KW-0698">rRNA processing</keyword>
<accession>A0A9P7MFB1</accession>
<comment type="subcellular location">
    <subcellularLocation>
        <location evidence="2">Nucleus</location>
        <location evidence="2">Nucleolus</location>
    </subcellularLocation>
</comment>
<sequence length="323" mass="36645">MSLKRSFADVESQDHNGTPSSATHHGKSSYPKRQKQYGTGIQKAKEDRASFAKKRIRTIARLLQRNTDLPAHVQNDLQRELATLKATVADKSIHKRRNAMISKYHMVRFFERKKASRLVKQLKRKIEQSPDSDDVEDLKRQLHIAEVDEAYTIYHPHLEPYRSLYGNVKADSKGKQDGEDSEEAEEEAKNDAPIAKKALDAERPSMWSVVEKTMEKGLEALQQLRERRPDDLSVSATKPPRATKNPAHSKRDISKQDPAGRDAAVKSNHDAKKEAKTTIPSGRTQTGEKTPLNRRERRRLMREAEADKDSDDEAEGGGFFEGL</sequence>
<evidence type="ECO:0000256" key="9">
    <source>
        <dbReference type="SAM" id="MobiDB-lite"/>
    </source>
</evidence>
<dbReference type="EMBL" id="SRPO01000097">
    <property type="protein sequence ID" value="KAG5941380.1"/>
    <property type="molecule type" value="Genomic_DNA"/>
</dbReference>
<comment type="function">
    <text evidence="1">Involved in rRNA processing.</text>
</comment>
<organism evidence="10 11">
    <name type="scientific">Claviceps pazoutovae</name>
    <dbReference type="NCBI Taxonomy" id="1649127"/>
    <lineage>
        <taxon>Eukaryota</taxon>
        <taxon>Fungi</taxon>
        <taxon>Dikarya</taxon>
        <taxon>Ascomycota</taxon>
        <taxon>Pezizomycotina</taxon>
        <taxon>Sordariomycetes</taxon>
        <taxon>Hypocreomycetidae</taxon>
        <taxon>Hypocreales</taxon>
        <taxon>Clavicipitaceae</taxon>
        <taxon>Claviceps</taxon>
    </lineage>
</organism>
<evidence type="ECO:0000256" key="5">
    <source>
        <dbReference type="ARBA" id="ARBA00019827"/>
    </source>
</evidence>
<protein>
    <recommendedName>
        <fullName evidence="4">rRNA-processing protein EFG1</fullName>
    </recommendedName>
    <alternativeName>
        <fullName evidence="5">rRNA-processing protein efg1</fullName>
    </alternativeName>
</protein>
<feature type="compositionally biased region" description="Basic and acidic residues" evidence="9">
    <location>
        <begin position="1"/>
        <end position="14"/>
    </location>
</feature>
<feature type="compositionally biased region" description="Basic and acidic residues" evidence="9">
    <location>
        <begin position="249"/>
        <end position="276"/>
    </location>
</feature>
<feature type="compositionally biased region" description="Basic and acidic residues" evidence="9">
    <location>
        <begin position="221"/>
        <end position="231"/>
    </location>
</feature>
<reference evidence="10 11" key="1">
    <citation type="journal article" date="2020" name="bioRxiv">
        <title>Whole genome comparisons of ergot fungi reveals the divergence and evolution of species within the genus Claviceps are the result of varying mechanisms driving genome evolution and host range expansion.</title>
        <authorList>
            <person name="Wyka S.A."/>
            <person name="Mondo S.J."/>
            <person name="Liu M."/>
            <person name="Dettman J."/>
            <person name="Nalam V."/>
            <person name="Broders K.D."/>
        </authorList>
    </citation>
    <scope>NUCLEOTIDE SEQUENCE [LARGE SCALE GENOMIC DNA]</scope>
    <source>
        <strain evidence="10 11">CCC 1485</strain>
    </source>
</reference>
<dbReference type="PANTHER" id="PTHR33911:SF1">
    <property type="entry name" value="RRNA-PROCESSING PROTEIN EFG1"/>
    <property type="match status" value="1"/>
</dbReference>
<feature type="region of interest" description="Disordered" evidence="9">
    <location>
        <begin position="221"/>
        <end position="323"/>
    </location>
</feature>
<feature type="compositionally biased region" description="Basic residues" evidence="9">
    <location>
        <begin position="24"/>
        <end position="35"/>
    </location>
</feature>
<evidence type="ECO:0000256" key="1">
    <source>
        <dbReference type="ARBA" id="ARBA00002773"/>
    </source>
</evidence>
<keyword evidence="8" id="KW-0539">Nucleus</keyword>
<evidence type="ECO:0000256" key="6">
    <source>
        <dbReference type="ARBA" id="ARBA00022552"/>
    </source>
</evidence>
<feature type="compositionally biased region" description="Acidic residues" evidence="9">
    <location>
        <begin position="179"/>
        <end position="188"/>
    </location>
</feature>
<dbReference type="Proteomes" id="UP000706124">
    <property type="component" value="Unassembled WGS sequence"/>
</dbReference>
<dbReference type="AlphaFoldDB" id="A0A9P7MFB1"/>
<evidence type="ECO:0000313" key="11">
    <source>
        <dbReference type="Proteomes" id="UP000706124"/>
    </source>
</evidence>
<evidence type="ECO:0000313" key="10">
    <source>
        <dbReference type="EMBL" id="KAG5941380.1"/>
    </source>
</evidence>
<dbReference type="GO" id="GO:0005730">
    <property type="term" value="C:nucleolus"/>
    <property type="evidence" value="ECO:0007669"/>
    <property type="project" value="UniProtKB-SubCell"/>
</dbReference>
<dbReference type="PANTHER" id="PTHR33911">
    <property type="entry name" value="RRNA-PROCESSING PROTEIN EFG1"/>
    <property type="match status" value="1"/>
</dbReference>
<comment type="similarity">
    <text evidence="3">Belongs to the EFG1 family.</text>
</comment>
<evidence type="ECO:0000256" key="7">
    <source>
        <dbReference type="ARBA" id="ARBA00023054"/>
    </source>
</evidence>
<keyword evidence="7" id="KW-0175">Coiled coil</keyword>
<feature type="compositionally biased region" description="Polar residues" evidence="9">
    <location>
        <begin position="278"/>
        <end position="288"/>
    </location>
</feature>